<name>A0A444J3B3_9BACT</name>
<comment type="caution">
    <text evidence="1">The sequence shown here is derived from an EMBL/GenBank/DDBJ whole genome shotgun (WGS) entry which is preliminary data.</text>
</comment>
<dbReference type="EMBL" id="MTKQ01000156">
    <property type="protein sequence ID" value="RWX47616.1"/>
    <property type="molecule type" value="Genomic_DNA"/>
</dbReference>
<gene>
    <name evidence="1" type="ORF">VT99_11563</name>
</gene>
<accession>A0A444J3B3</accession>
<dbReference type="Proteomes" id="UP000286862">
    <property type="component" value="Unassembled WGS sequence"/>
</dbReference>
<evidence type="ECO:0000313" key="1">
    <source>
        <dbReference type="EMBL" id="RWX47616.1"/>
    </source>
</evidence>
<sequence length="88" mass="10207">MKKLLFRYLRTRLSKNTKKIVQKGRFGTAYLRTYLVNRSHRVSNGLLDLQNWGLQRDERGTIQVGGNDVCELIKQYGSPLLVVNRQQG</sequence>
<protein>
    <submittedName>
        <fullName evidence="1">Uncharacterized protein</fullName>
    </submittedName>
</protein>
<evidence type="ECO:0000313" key="2">
    <source>
        <dbReference type="Proteomes" id="UP000286862"/>
    </source>
</evidence>
<dbReference type="AlphaFoldDB" id="A0A444J3B3"/>
<reference evidence="1 2" key="1">
    <citation type="submission" date="2017-01" db="EMBL/GenBank/DDBJ databases">
        <title>The cable genome- insights into the physiology and evolution of filamentous bacteria capable of sulfide oxidation via long distance electron transfer.</title>
        <authorList>
            <person name="Schreiber L."/>
            <person name="Bjerg J.T."/>
            <person name="Boggild A."/>
            <person name="Van De Vossenberg J."/>
            <person name="Meysman F."/>
            <person name="Nielsen L.P."/>
            <person name="Schramm A."/>
            <person name="Kjeldsen K.U."/>
        </authorList>
    </citation>
    <scope>NUCLEOTIDE SEQUENCE [LARGE SCALE GENOMIC DNA]</scope>
    <source>
        <strain evidence="1">A2</strain>
    </source>
</reference>
<proteinExistence type="predicted"/>
<organism evidence="1 2">
    <name type="scientific">Candidatus Electrothrix marina</name>
    <dbReference type="NCBI Taxonomy" id="1859130"/>
    <lineage>
        <taxon>Bacteria</taxon>
        <taxon>Pseudomonadati</taxon>
        <taxon>Thermodesulfobacteriota</taxon>
        <taxon>Desulfobulbia</taxon>
        <taxon>Desulfobulbales</taxon>
        <taxon>Desulfobulbaceae</taxon>
        <taxon>Candidatus Electrothrix</taxon>
    </lineage>
</organism>